<accession>A0A080Z432</accession>
<gene>
    <name evidence="1" type="ORF">F444_20596</name>
</gene>
<evidence type="ECO:0000313" key="1">
    <source>
        <dbReference type="EMBL" id="ETO61393.1"/>
    </source>
</evidence>
<proteinExistence type="predicted"/>
<reference evidence="1 2" key="1">
    <citation type="submission" date="2013-11" db="EMBL/GenBank/DDBJ databases">
        <title>The Genome Sequence of Phytophthora parasitica P1976.</title>
        <authorList>
            <consortium name="The Broad Institute Genomics Platform"/>
            <person name="Russ C."/>
            <person name="Tyler B."/>
            <person name="Panabieres F."/>
            <person name="Shan W."/>
            <person name="Tripathy S."/>
            <person name="Grunwald N."/>
            <person name="Machado M."/>
            <person name="Johnson C.S."/>
            <person name="Walker B."/>
            <person name="Young S."/>
            <person name="Zeng Q."/>
            <person name="Gargeya S."/>
            <person name="Fitzgerald M."/>
            <person name="Haas B."/>
            <person name="Abouelleil A."/>
            <person name="Allen A.W."/>
            <person name="Alvarado L."/>
            <person name="Arachchi H.M."/>
            <person name="Berlin A.M."/>
            <person name="Chapman S.B."/>
            <person name="Gainer-Dewar J."/>
            <person name="Goldberg J."/>
            <person name="Griggs A."/>
            <person name="Gujja S."/>
            <person name="Hansen M."/>
            <person name="Howarth C."/>
            <person name="Imamovic A."/>
            <person name="Ireland A."/>
            <person name="Larimer J."/>
            <person name="McCowan C."/>
            <person name="Murphy C."/>
            <person name="Pearson M."/>
            <person name="Poon T.W."/>
            <person name="Priest M."/>
            <person name="Roberts A."/>
            <person name="Saif S."/>
            <person name="Shea T."/>
            <person name="Sisk P."/>
            <person name="Sykes S."/>
            <person name="Wortman J."/>
            <person name="Nusbaum C."/>
            <person name="Birren B."/>
        </authorList>
    </citation>
    <scope>NUCLEOTIDE SEQUENCE [LARGE SCALE GENOMIC DNA]</scope>
    <source>
        <strain evidence="1 2">P1976</strain>
    </source>
</reference>
<dbReference type="Proteomes" id="UP000028582">
    <property type="component" value="Unassembled WGS sequence"/>
</dbReference>
<comment type="caution">
    <text evidence="1">The sequence shown here is derived from an EMBL/GenBank/DDBJ whole genome shotgun (WGS) entry which is preliminary data.</text>
</comment>
<organism evidence="1 2">
    <name type="scientific">Phytophthora nicotianae P1976</name>
    <dbReference type="NCBI Taxonomy" id="1317066"/>
    <lineage>
        <taxon>Eukaryota</taxon>
        <taxon>Sar</taxon>
        <taxon>Stramenopiles</taxon>
        <taxon>Oomycota</taxon>
        <taxon>Peronosporomycetes</taxon>
        <taxon>Peronosporales</taxon>
        <taxon>Peronosporaceae</taxon>
        <taxon>Phytophthora</taxon>
    </lineage>
</organism>
<dbReference type="EMBL" id="ANJA01003798">
    <property type="protein sequence ID" value="ETO61393.1"/>
    <property type="molecule type" value="Genomic_DNA"/>
</dbReference>
<dbReference type="AlphaFoldDB" id="A0A080Z432"/>
<evidence type="ECO:0000313" key="2">
    <source>
        <dbReference type="Proteomes" id="UP000028582"/>
    </source>
</evidence>
<feature type="non-terminal residue" evidence="1">
    <location>
        <position position="1"/>
    </location>
</feature>
<sequence>EHKQNRKDFVGVPYKLMSAEYTTRKSLSLP</sequence>
<name>A0A080Z432_PHYNI</name>
<protein>
    <submittedName>
        <fullName evidence="1">Uncharacterized protein</fullName>
    </submittedName>
</protein>